<dbReference type="AlphaFoldDB" id="A0A923HWJ5"/>
<dbReference type="OrthoDB" id="1766880at2"/>
<name>A0A923HWJ5_9FIRM</name>
<reference evidence="1" key="1">
    <citation type="submission" date="2019-10" db="EMBL/GenBank/DDBJ databases">
        <authorList>
            <person name="Ross D.E."/>
            <person name="Gulliver D."/>
        </authorList>
    </citation>
    <scope>NUCLEOTIDE SEQUENCE</scope>
    <source>
        <strain evidence="1">DER-2019</strain>
    </source>
</reference>
<sequence>MMELMMDEKRVLNAIFKDVKGTTRNTMLLALYAAKPANDESPDALAMINLLNGLIVKLAELKQPEMEVLFAGIPYDVD</sequence>
<keyword evidence="2" id="KW-1185">Reference proteome</keyword>
<accession>A0A923HWJ5</accession>
<evidence type="ECO:0000313" key="1">
    <source>
        <dbReference type="EMBL" id="MBC3888520.1"/>
    </source>
</evidence>
<evidence type="ECO:0000313" key="2">
    <source>
        <dbReference type="Proteomes" id="UP000616595"/>
    </source>
</evidence>
<proteinExistence type="predicted"/>
<reference evidence="1" key="2">
    <citation type="submission" date="2020-10" db="EMBL/GenBank/DDBJ databases">
        <title>Comparative genomics of the Acetobacterium genus.</title>
        <authorList>
            <person name="Marshall C."/>
            <person name="May H."/>
            <person name="Norman S."/>
        </authorList>
    </citation>
    <scope>NUCLEOTIDE SEQUENCE</scope>
    <source>
        <strain evidence="1">DER-2019</strain>
    </source>
</reference>
<dbReference type="Proteomes" id="UP000616595">
    <property type="component" value="Unassembled WGS sequence"/>
</dbReference>
<comment type="caution">
    <text evidence="1">The sequence shown here is derived from an EMBL/GenBank/DDBJ whole genome shotgun (WGS) entry which is preliminary data.</text>
</comment>
<gene>
    <name evidence="1" type="ORF">GH810_09395</name>
</gene>
<organism evidence="1 2">
    <name type="scientific">Acetobacterium paludosum</name>
    <dbReference type="NCBI Taxonomy" id="52693"/>
    <lineage>
        <taxon>Bacteria</taxon>
        <taxon>Bacillati</taxon>
        <taxon>Bacillota</taxon>
        <taxon>Clostridia</taxon>
        <taxon>Eubacteriales</taxon>
        <taxon>Eubacteriaceae</taxon>
        <taxon>Acetobacterium</taxon>
    </lineage>
</organism>
<protein>
    <submittedName>
        <fullName evidence="1">Uncharacterized protein</fullName>
    </submittedName>
</protein>
<dbReference type="RefSeq" id="WP_148568010.1">
    <property type="nucleotide sequence ID" value="NZ_RXYA01000014.1"/>
</dbReference>
<dbReference type="EMBL" id="WJBD01000010">
    <property type="protein sequence ID" value="MBC3888520.1"/>
    <property type="molecule type" value="Genomic_DNA"/>
</dbReference>